<evidence type="ECO:0000313" key="3">
    <source>
        <dbReference type="Proteomes" id="UP000579647"/>
    </source>
</evidence>
<dbReference type="Pfam" id="PF04149">
    <property type="entry name" value="DUF397"/>
    <property type="match status" value="1"/>
</dbReference>
<protein>
    <recommendedName>
        <fullName evidence="1">DUF397 domain-containing protein</fullName>
    </recommendedName>
</protein>
<dbReference type="EMBL" id="JACHDO010000001">
    <property type="protein sequence ID" value="MBB5493513.1"/>
    <property type="molecule type" value="Genomic_DNA"/>
</dbReference>
<dbReference type="RefSeq" id="WP_184366709.1">
    <property type="nucleotide sequence ID" value="NZ_BAAAKM010000018.1"/>
</dbReference>
<evidence type="ECO:0000259" key="1">
    <source>
        <dbReference type="Pfam" id="PF04149"/>
    </source>
</evidence>
<dbReference type="InterPro" id="IPR007278">
    <property type="entry name" value="DUF397"/>
</dbReference>
<dbReference type="Proteomes" id="UP000579647">
    <property type="component" value="Unassembled WGS sequence"/>
</dbReference>
<dbReference type="AlphaFoldDB" id="A0A840WDM4"/>
<organism evidence="2 3">
    <name type="scientific">Nocardiopsis metallicus</name>
    <dbReference type="NCBI Taxonomy" id="179819"/>
    <lineage>
        <taxon>Bacteria</taxon>
        <taxon>Bacillati</taxon>
        <taxon>Actinomycetota</taxon>
        <taxon>Actinomycetes</taxon>
        <taxon>Streptosporangiales</taxon>
        <taxon>Nocardiopsidaceae</taxon>
        <taxon>Nocardiopsis</taxon>
    </lineage>
</organism>
<keyword evidence="3" id="KW-1185">Reference proteome</keyword>
<accession>A0A840WDM4</accession>
<name>A0A840WDM4_9ACTN</name>
<gene>
    <name evidence="2" type="ORF">HNR07_004650</name>
</gene>
<reference evidence="2 3" key="1">
    <citation type="submission" date="2020-08" db="EMBL/GenBank/DDBJ databases">
        <title>Sequencing the genomes of 1000 actinobacteria strains.</title>
        <authorList>
            <person name="Klenk H.-P."/>
        </authorList>
    </citation>
    <scope>NUCLEOTIDE SEQUENCE [LARGE SCALE GENOMIC DNA]</scope>
    <source>
        <strain evidence="2 3">DSM 44598</strain>
    </source>
</reference>
<feature type="domain" description="DUF397" evidence="1">
    <location>
        <begin position="9"/>
        <end position="58"/>
    </location>
</feature>
<sequence length="64" mass="6837">MRLPTEELTFHKSSYSGGQTQDCVKVAELPTGAAVRDTQNRSLGALTFPSSEWAALAKIAQGGR</sequence>
<comment type="caution">
    <text evidence="2">The sequence shown here is derived from an EMBL/GenBank/DDBJ whole genome shotgun (WGS) entry which is preliminary data.</text>
</comment>
<proteinExistence type="predicted"/>
<evidence type="ECO:0000313" key="2">
    <source>
        <dbReference type="EMBL" id="MBB5493513.1"/>
    </source>
</evidence>